<feature type="transmembrane region" description="Helical" evidence="1">
    <location>
        <begin position="55"/>
        <end position="72"/>
    </location>
</feature>
<sequence length="238" mass="27502">MPRADESPESVPGWLLWPIRAVAIVVVLPFRLLGMALTAIGRFLHRYLLVPLGRLWHHAIVIPATWLWRWLIVVPATWLWRCLIVVPATWLWVTVLRPPARWLGKALLTLLGWLMAIPVLLIGVPATWLWEHAVVPGARLLHEWVLRPVAVFLWTWILAPLGRGTVWFLRLGWQGTTWLFRQIYRFLLRPIGIAAAMTWRYTFGALWRHIVAPTGRWLRDEIIRPTGAAIRSLFSALS</sequence>
<dbReference type="STRING" id="35752.SAMN05421541_13319"/>
<proteinExistence type="predicted"/>
<dbReference type="RefSeq" id="WP_143134205.1">
    <property type="nucleotide sequence ID" value="NZ_BOMT01000113.1"/>
</dbReference>
<reference evidence="2 3" key="1">
    <citation type="submission" date="2016-10" db="EMBL/GenBank/DDBJ databases">
        <authorList>
            <person name="de Groot N.N."/>
        </authorList>
    </citation>
    <scope>NUCLEOTIDE SEQUENCE [LARGE SCALE GENOMIC DNA]</scope>
    <source>
        <strain evidence="2 3">DSM 43019</strain>
    </source>
</reference>
<feature type="transmembrane region" description="Helical" evidence="1">
    <location>
        <begin position="15"/>
        <end position="34"/>
    </location>
</feature>
<keyword evidence="3" id="KW-1185">Reference proteome</keyword>
<keyword evidence="1" id="KW-0812">Transmembrane</keyword>
<feature type="transmembrane region" description="Helical" evidence="1">
    <location>
        <begin position="183"/>
        <end position="201"/>
    </location>
</feature>
<feature type="transmembrane region" description="Helical" evidence="1">
    <location>
        <begin position="150"/>
        <end position="171"/>
    </location>
</feature>
<keyword evidence="1" id="KW-0472">Membrane</keyword>
<dbReference type="OrthoDB" id="3695867at2"/>
<name>A0A1I2MSX5_9ACTN</name>
<gene>
    <name evidence="2" type="ORF">SAMN05421541_13319</name>
</gene>
<evidence type="ECO:0000313" key="2">
    <source>
        <dbReference type="EMBL" id="SFF94218.1"/>
    </source>
</evidence>
<evidence type="ECO:0000313" key="3">
    <source>
        <dbReference type="Proteomes" id="UP000199645"/>
    </source>
</evidence>
<protein>
    <submittedName>
        <fullName evidence="2">Uncharacterized protein</fullName>
    </submittedName>
</protein>
<keyword evidence="1" id="KW-1133">Transmembrane helix</keyword>
<organism evidence="2 3">
    <name type="scientific">Actinoplanes philippinensis</name>
    <dbReference type="NCBI Taxonomy" id="35752"/>
    <lineage>
        <taxon>Bacteria</taxon>
        <taxon>Bacillati</taxon>
        <taxon>Actinomycetota</taxon>
        <taxon>Actinomycetes</taxon>
        <taxon>Micromonosporales</taxon>
        <taxon>Micromonosporaceae</taxon>
        <taxon>Actinoplanes</taxon>
    </lineage>
</organism>
<dbReference type="Proteomes" id="UP000199645">
    <property type="component" value="Unassembled WGS sequence"/>
</dbReference>
<accession>A0A1I2MSX5</accession>
<feature type="transmembrane region" description="Helical" evidence="1">
    <location>
        <begin position="78"/>
        <end position="96"/>
    </location>
</feature>
<dbReference type="EMBL" id="FONV01000033">
    <property type="protein sequence ID" value="SFF94218.1"/>
    <property type="molecule type" value="Genomic_DNA"/>
</dbReference>
<evidence type="ECO:0000256" key="1">
    <source>
        <dbReference type="SAM" id="Phobius"/>
    </source>
</evidence>
<dbReference type="AlphaFoldDB" id="A0A1I2MSX5"/>
<feature type="transmembrane region" description="Helical" evidence="1">
    <location>
        <begin position="108"/>
        <end position="130"/>
    </location>
</feature>